<dbReference type="eggNOG" id="COG1073">
    <property type="taxonomic scope" value="Bacteria"/>
</dbReference>
<dbReference type="NCBIfam" id="NF007857">
    <property type="entry name" value="PRK10566.1"/>
    <property type="match status" value="1"/>
</dbReference>
<keyword evidence="4" id="KW-1185">Reference proteome</keyword>
<sequence>MVEISVTTINGIEALHATPSGKQAASLPTVFFFHGFTSSKEVYAYFAYALAHAGFRVVAPDAPMHGARFDGDEARRLRHFWDIFQQNVRELPEYVVHFRQLGLIEEGRIGVCGASLGGMTALASMTQYPWINVVAAFMGSGYVSSLSRSLFPPVAPDEPQNAPRLAALAEQLAPFDVGHQLDKVSDRPLLLWHGLADTLVPAGETERLYQALAGCQRDANVTYLTEADIGHKITPTALRAGARFFRQHL</sequence>
<keyword evidence="1" id="KW-0378">Hydrolase</keyword>
<dbReference type="InterPro" id="IPR001375">
    <property type="entry name" value="Peptidase_S9_cat"/>
</dbReference>
<name>A0A1H4AL96_9GAMM</name>
<dbReference type="GO" id="GO:0052689">
    <property type="term" value="F:carboxylic ester hydrolase activity"/>
    <property type="evidence" value="ECO:0007669"/>
    <property type="project" value="UniProtKB-ARBA"/>
</dbReference>
<dbReference type="GO" id="GO:0008236">
    <property type="term" value="F:serine-type peptidase activity"/>
    <property type="evidence" value="ECO:0007669"/>
    <property type="project" value="InterPro"/>
</dbReference>
<dbReference type="AlphaFoldDB" id="A0A1H4AL96"/>
<organism evidence="3 4">
    <name type="scientific">Lonsdalea quercina</name>
    <dbReference type="NCBI Taxonomy" id="71657"/>
    <lineage>
        <taxon>Bacteria</taxon>
        <taxon>Pseudomonadati</taxon>
        <taxon>Pseudomonadota</taxon>
        <taxon>Gammaproteobacteria</taxon>
        <taxon>Enterobacterales</taxon>
        <taxon>Pectobacteriaceae</taxon>
        <taxon>Lonsdalea</taxon>
    </lineage>
</organism>
<proteinExistence type="predicted"/>
<evidence type="ECO:0000313" key="4">
    <source>
        <dbReference type="Proteomes" id="UP000187280"/>
    </source>
</evidence>
<accession>A0A1H4AL96</accession>
<dbReference type="Proteomes" id="UP000187280">
    <property type="component" value="Unassembled WGS sequence"/>
</dbReference>
<dbReference type="EMBL" id="FNQS01000004">
    <property type="protein sequence ID" value="SEA36422.1"/>
    <property type="molecule type" value="Genomic_DNA"/>
</dbReference>
<reference evidence="3 4" key="1">
    <citation type="submission" date="2016-10" db="EMBL/GenBank/DDBJ databases">
        <authorList>
            <person name="de Groot N.N."/>
        </authorList>
    </citation>
    <scope>NUCLEOTIDE SEQUENCE [LARGE SCALE GENOMIC DNA]</scope>
    <source>
        <strain evidence="3 4">ATCC 29281</strain>
    </source>
</reference>
<dbReference type="Gene3D" id="3.40.50.1820">
    <property type="entry name" value="alpha/beta hydrolase"/>
    <property type="match status" value="1"/>
</dbReference>
<evidence type="ECO:0000259" key="2">
    <source>
        <dbReference type="Pfam" id="PF00326"/>
    </source>
</evidence>
<feature type="domain" description="Peptidase S9 prolyl oligopeptidase catalytic" evidence="2">
    <location>
        <begin position="50"/>
        <end position="234"/>
    </location>
</feature>
<dbReference type="PANTHER" id="PTHR22946:SF9">
    <property type="entry name" value="POLYKETIDE TRANSFERASE AF380"/>
    <property type="match status" value="1"/>
</dbReference>
<dbReference type="GO" id="GO:0006508">
    <property type="term" value="P:proteolysis"/>
    <property type="evidence" value="ECO:0007669"/>
    <property type="project" value="InterPro"/>
</dbReference>
<evidence type="ECO:0000313" key="3">
    <source>
        <dbReference type="EMBL" id="SEA36422.1"/>
    </source>
</evidence>
<evidence type="ECO:0000256" key="1">
    <source>
        <dbReference type="ARBA" id="ARBA00022801"/>
    </source>
</evidence>
<dbReference type="STRING" id="71657.SAMN02982996_01459"/>
<dbReference type="InterPro" id="IPR050261">
    <property type="entry name" value="FrsA_esterase"/>
</dbReference>
<dbReference type="GeneID" id="97764351"/>
<gene>
    <name evidence="3" type="ORF">SAMN02982996_01459</name>
</gene>
<dbReference type="PANTHER" id="PTHR22946">
    <property type="entry name" value="DIENELACTONE HYDROLASE DOMAIN-CONTAINING PROTEIN-RELATED"/>
    <property type="match status" value="1"/>
</dbReference>
<dbReference type="InterPro" id="IPR029058">
    <property type="entry name" value="AB_hydrolase_fold"/>
</dbReference>
<protein>
    <recommendedName>
        <fullName evidence="2">Peptidase S9 prolyl oligopeptidase catalytic domain-containing protein</fullName>
    </recommendedName>
</protein>
<dbReference type="Pfam" id="PF00326">
    <property type="entry name" value="Peptidase_S9"/>
    <property type="match status" value="1"/>
</dbReference>
<dbReference type="RefSeq" id="WP_026741781.1">
    <property type="nucleotide sequence ID" value="NZ_FNQS01000004.1"/>
</dbReference>
<dbReference type="SUPFAM" id="SSF53474">
    <property type="entry name" value="alpha/beta-Hydrolases"/>
    <property type="match status" value="1"/>
</dbReference>